<dbReference type="Proteomes" id="UP001187192">
    <property type="component" value="Unassembled WGS sequence"/>
</dbReference>
<dbReference type="AlphaFoldDB" id="A0AA88EN16"/>
<protein>
    <submittedName>
        <fullName evidence="1">Uncharacterized protein</fullName>
    </submittedName>
</protein>
<accession>A0AA88EN16</accession>
<sequence length="38" mass="4388">MAARHGKAILRYYMMQGSGAWQGKTVKLWNGNYYVSFC</sequence>
<name>A0AA88EN16_FICCA</name>
<gene>
    <name evidence="1" type="ORF">TIFTF001_052190</name>
</gene>
<organism evidence="1 2">
    <name type="scientific">Ficus carica</name>
    <name type="common">Common fig</name>
    <dbReference type="NCBI Taxonomy" id="3494"/>
    <lineage>
        <taxon>Eukaryota</taxon>
        <taxon>Viridiplantae</taxon>
        <taxon>Streptophyta</taxon>
        <taxon>Embryophyta</taxon>
        <taxon>Tracheophyta</taxon>
        <taxon>Spermatophyta</taxon>
        <taxon>Magnoliopsida</taxon>
        <taxon>eudicotyledons</taxon>
        <taxon>Gunneridae</taxon>
        <taxon>Pentapetalae</taxon>
        <taxon>rosids</taxon>
        <taxon>fabids</taxon>
        <taxon>Rosales</taxon>
        <taxon>Moraceae</taxon>
        <taxon>Ficeae</taxon>
        <taxon>Ficus</taxon>
    </lineage>
</organism>
<evidence type="ECO:0000313" key="1">
    <source>
        <dbReference type="EMBL" id="GMN73514.1"/>
    </source>
</evidence>
<evidence type="ECO:0000313" key="2">
    <source>
        <dbReference type="Proteomes" id="UP001187192"/>
    </source>
</evidence>
<reference evidence="1" key="1">
    <citation type="submission" date="2023-07" db="EMBL/GenBank/DDBJ databases">
        <title>draft genome sequence of fig (Ficus carica).</title>
        <authorList>
            <person name="Takahashi T."/>
            <person name="Nishimura K."/>
        </authorList>
    </citation>
    <scope>NUCLEOTIDE SEQUENCE</scope>
</reference>
<comment type="caution">
    <text evidence="1">The sequence shown here is derived from an EMBL/GenBank/DDBJ whole genome shotgun (WGS) entry which is preliminary data.</text>
</comment>
<dbReference type="EMBL" id="BTGU01010660">
    <property type="protein sequence ID" value="GMN73514.1"/>
    <property type="molecule type" value="Genomic_DNA"/>
</dbReference>
<proteinExistence type="predicted"/>
<keyword evidence="2" id="KW-1185">Reference proteome</keyword>